<dbReference type="InterPro" id="IPR003395">
    <property type="entry name" value="RecF/RecN/SMC_N"/>
</dbReference>
<dbReference type="AlphaFoldDB" id="A0A1U7M337"/>
<name>A0A1U7M337_TISCR</name>
<evidence type="ECO:0000256" key="5">
    <source>
        <dbReference type="ARBA" id="ARBA00023054"/>
    </source>
</evidence>
<dbReference type="InterPro" id="IPR036277">
    <property type="entry name" value="SMC_hinge_sf"/>
</dbReference>
<accession>A0A1U7M337</accession>
<dbReference type="GO" id="GO:0005694">
    <property type="term" value="C:chromosome"/>
    <property type="evidence" value="ECO:0007669"/>
    <property type="project" value="InterPro"/>
</dbReference>
<protein>
    <recommendedName>
        <fullName evidence="7">Chromosome partition protein Smc</fullName>
    </recommendedName>
</protein>
<dbReference type="GO" id="GO:0006260">
    <property type="term" value="P:DNA replication"/>
    <property type="evidence" value="ECO:0007669"/>
    <property type="project" value="UniProtKB-UniRule"/>
</dbReference>
<dbReference type="GO" id="GO:0030261">
    <property type="term" value="P:chromosome condensation"/>
    <property type="evidence" value="ECO:0007669"/>
    <property type="project" value="InterPro"/>
</dbReference>
<evidence type="ECO:0000256" key="4">
    <source>
        <dbReference type="ARBA" id="ARBA00022840"/>
    </source>
</evidence>
<comment type="function">
    <text evidence="7">Required for chromosome condensation and partitioning.</text>
</comment>
<comment type="subcellular location">
    <subcellularLocation>
        <location evidence="1 7">Cytoplasm</location>
    </subcellularLocation>
</comment>
<dbReference type="SUPFAM" id="SSF75553">
    <property type="entry name" value="Smc hinge domain"/>
    <property type="match status" value="1"/>
</dbReference>
<feature type="coiled-coil region" evidence="7">
    <location>
        <begin position="914"/>
        <end position="1032"/>
    </location>
</feature>
<feature type="coiled-coil region" evidence="7">
    <location>
        <begin position="381"/>
        <end position="485"/>
    </location>
</feature>
<evidence type="ECO:0000256" key="6">
    <source>
        <dbReference type="ARBA" id="ARBA00023125"/>
    </source>
</evidence>
<dbReference type="SMART" id="SM00968">
    <property type="entry name" value="SMC_hinge"/>
    <property type="match status" value="1"/>
</dbReference>
<keyword evidence="3 7" id="KW-0547">Nucleotide-binding</keyword>
<keyword evidence="4 7" id="KW-0067">ATP-binding</keyword>
<evidence type="ECO:0000313" key="10">
    <source>
        <dbReference type="Proteomes" id="UP000186112"/>
    </source>
</evidence>
<feature type="binding site" evidence="7">
    <location>
        <begin position="32"/>
        <end position="39"/>
    </location>
    <ligand>
        <name>ATP</name>
        <dbReference type="ChEBI" id="CHEBI:30616"/>
    </ligand>
</feature>
<dbReference type="RefSeq" id="WP_075728244.1">
    <property type="nucleotide sequence ID" value="NZ_LTDM01000064.1"/>
</dbReference>
<dbReference type="FunFam" id="3.40.50.300:FF:000901">
    <property type="entry name" value="Chromosome partition protein Smc"/>
    <property type="match status" value="1"/>
</dbReference>
<gene>
    <name evidence="9" type="primary">smc_5</name>
    <name evidence="7" type="synonym">smc</name>
    <name evidence="9" type="ORF">TICRE_23340</name>
</gene>
<dbReference type="PANTHER" id="PTHR43977">
    <property type="entry name" value="STRUCTURAL MAINTENANCE OF CHROMOSOMES PROTEIN 3"/>
    <property type="match status" value="1"/>
</dbReference>
<proteinExistence type="inferred from homology"/>
<dbReference type="PIRSF" id="PIRSF005719">
    <property type="entry name" value="SMC"/>
    <property type="match status" value="1"/>
</dbReference>
<feature type="coiled-coil region" evidence="7">
    <location>
        <begin position="823"/>
        <end position="853"/>
    </location>
</feature>
<dbReference type="GO" id="GO:0007062">
    <property type="term" value="P:sister chromatid cohesion"/>
    <property type="evidence" value="ECO:0007669"/>
    <property type="project" value="InterPro"/>
</dbReference>
<dbReference type="NCBIfam" id="TIGR02168">
    <property type="entry name" value="SMC_prok_B"/>
    <property type="match status" value="1"/>
</dbReference>
<keyword evidence="2 7" id="KW-0963">Cytoplasm</keyword>
<keyword evidence="10" id="KW-1185">Reference proteome</keyword>
<comment type="similarity">
    <text evidence="7">Belongs to the SMC family.</text>
</comment>
<dbReference type="CDD" id="cd03278">
    <property type="entry name" value="ABC_SMC_barmotin"/>
    <property type="match status" value="1"/>
</dbReference>
<evidence type="ECO:0000256" key="3">
    <source>
        <dbReference type="ARBA" id="ARBA00022741"/>
    </source>
</evidence>
<evidence type="ECO:0000256" key="2">
    <source>
        <dbReference type="ARBA" id="ARBA00022490"/>
    </source>
</evidence>
<dbReference type="FunFam" id="3.40.50.300:FF:000984">
    <property type="entry name" value="Chromosome partition protein Smc"/>
    <property type="match status" value="1"/>
</dbReference>
<keyword evidence="5 7" id="KW-0175">Coiled coil</keyword>
<dbReference type="InterPro" id="IPR010935">
    <property type="entry name" value="SMC_hinge"/>
</dbReference>
<comment type="caution">
    <text evidence="9">The sequence shown here is derived from an EMBL/GenBank/DDBJ whole genome shotgun (WGS) entry which is preliminary data.</text>
</comment>
<dbReference type="InterPro" id="IPR011890">
    <property type="entry name" value="SMC_prok"/>
</dbReference>
<dbReference type="Pfam" id="PF02463">
    <property type="entry name" value="SMC_N"/>
    <property type="match status" value="1"/>
</dbReference>
<dbReference type="Pfam" id="PF06470">
    <property type="entry name" value="SMC_hinge"/>
    <property type="match status" value="1"/>
</dbReference>
<dbReference type="GO" id="GO:0005737">
    <property type="term" value="C:cytoplasm"/>
    <property type="evidence" value="ECO:0007669"/>
    <property type="project" value="UniProtKB-SubCell"/>
</dbReference>
<organism evidence="9 10">
    <name type="scientific">Tissierella creatinophila DSM 6911</name>
    <dbReference type="NCBI Taxonomy" id="1123403"/>
    <lineage>
        <taxon>Bacteria</taxon>
        <taxon>Bacillati</taxon>
        <taxon>Bacillota</taxon>
        <taxon>Tissierellia</taxon>
        <taxon>Tissierellales</taxon>
        <taxon>Tissierellaceae</taxon>
        <taxon>Tissierella</taxon>
    </lineage>
</organism>
<dbReference type="GO" id="GO:0003677">
    <property type="term" value="F:DNA binding"/>
    <property type="evidence" value="ECO:0007669"/>
    <property type="project" value="UniProtKB-UniRule"/>
</dbReference>
<dbReference type="InterPro" id="IPR027417">
    <property type="entry name" value="P-loop_NTPase"/>
</dbReference>
<dbReference type="GO" id="GO:0005524">
    <property type="term" value="F:ATP binding"/>
    <property type="evidence" value="ECO:0007669"/>
    <property type="project" value="UniProtKB-UniRule"/>
</dbReference>
<dbReference type="Gene3D" id="3.40.50.300">
    <property type="entry name" value="P-loop containing nucleotide triphosphate hydrolases"/>
    <property type="match status" value="2"/>
</dbReference>
<keyword evidence="6 7" id="KW-0238">DNA-binding</keyword>
<dbReference type="EMBL" id="LTDM01000064">
    <property type="protein sequence ID" value="OLS01734.1"/>
    <property type="molecule type" value="Genomic_DNA"/>
</dbReference>
<dbReference type="Proteomes" id="UP000186112">
    <property type="component" value="Unassembled WGS sequence"/>
</dbReference>
<dbReference type="Gene3D" id="1.20.1060.20">
    <property type="match status" value="1"/>
</dbReference>
<comment type="subunit">
    <text evidence="7">Homodimer.</text>
</comment>
<dbReference type="InterPro" id="IPR024704">
    <property type="entry name" value="SMC"/>
</dbReference>
<dbReference type="SUPFAM" id="SSF52540">
    <property type="entry name" value="P-loop containing nucleoside triphosphate hydrolases"/>
    <property type="match status" value="2"/>
</dbReference>
<feature type="coiled-coil region" evidence="7">
    <location>
        <begin position="167"/>
        <end position="194"/>
    </location>
</feature>
<feature type="coiled-coil region" evidence="7">
    <location>
        <begin position="241"/>
        <end position="303"/>
    </location>
</feature>
<dbReference type="OrthoDB" id="9808768at2"/>
<dbReference type="GO" id="GO:0007059">
    <property type="term" value="P:chromosome segregation"/>
    <property type="evidence" value="ECO:0007669"/>
    <property type="project" value="UniProtKB-UniRule"/>
</dbReference>
<dbReference type="Gene3D" id="3.30.70.1620">
    <property type="match status" value="1"/>
</dbReference>
<evidence type="ECO:0000256" key="7">
    <source>
        <dbReference type="HAMAP-Rule" id="MF_01894"/>
    </source>
</evidence>
<sequence>MYLKKIHIQGFKSFADKTEIKFKNDITAIVGPNGSGKSNISDAIRWVLGEQSIKSLRGSNMVDVIFAGTNKRRALSFAEVTIFFDNKDGIIPLEYNEVAVTRRMFRSGESEYYINKNSCRLKDIRSLFMDTGIGKDGYSVIGQGKIDEILSNKPEDRRNIFEEAAGIIKYKTKKEEAERKLKNTEENLIRINDLIYEISAQYKRLEKDSKKATEFINIFNELKDLETNIYIKDIKVIDDKKALIIKDKTQVEKEIEEKEKEKLKKQNIFDGLKENMDNREKEIELLRKKREDIIRLKEESKNKVLLLLEKENFCKKDLSRISEELKDMDDEDIILNKELILISEHIDLSSSEHNKLISQYEIKEKQFNYIDKKSIDTEKYIDDKKNEISLLYEKIADKKGELNNIDSLSLNSDKKILELKDEEKKLYEKIKKISENIQKLNDDKKTIELNQERLFKDKEIYGLENNKIKEKIDENFQKIKELEMQIERISSGYKLYKTMENSYEGYYKSVKNLLKALKDNNLENKGFHGIVADLLSVNEKYEIAINISLGGNLQNIVVDNEKNAKSMISYLKTNKLGRVTFLPIDTIKGNELAIDMENVKKQGVLGLAHRLIKYEKKYEDIFKSLLGRTIVIDNIDNAIKFAKKTNNSYRIVTLEGELLNPGGSLSGGSYKDNINIINRKVKIENMEKILSNLKVDLSNLRTENLVFQKEFKLIEEKIDILKNNIEIDNINLRNIENDKKTFKNEEEFFGKNLEKTRCQIKELINSSRANLEKTLQNKIILKIDIDRLEELKENVKINIDSLTICKENREKAYKDISEIKLSIKLIESKLLNYKNEVKNLKQKKINNKLLKEEKLKEIIVVKKDLEKIILDKQVSETSMQESFKEEVNLKNDIEIKVEDKDKYMNNFYKEQTIIKTLIENISTLERNKNDKDLKLSRLEMERENITSKLLADYKLNIEEAFLLERSIDNIKESRKRIKLLKEKIKHLGNVNLGALEEYREVKQRLEFMETQHNDLIESKESLKDIIRDMEKEMKLNFLNSFEEIKNNFSKVFSELFNGGSAILELENTEDDILKSGIEIKVKPPGKVFQSLSLLSGGEKSLVAVALLFAILKVKPSPFCILDEIDAALDDANISRYTSYLKKINDDTQFILITHRKTSMEIANVLYGVTMEEKGISRIISMKLKENKNELVS</sequence>
<dbReference type="GO" id="GO:0016887">
    <property type="term" value="F:ATP hydrolysis activity"/>
    <property type="evidence" value="ECO:0007669"/>
    <property type="project" value="InterPro"/>
</dbReference>
<reference evidence="9 10" key="1">
    <citation type="submission" date="2016-02" db="EMBL/GenBank/DDBJ databases">
        <title>Genome sequence of Tissierella creatinophila DSM 6911.</title>
        <authorList>
            <person name="Poehlein A."/>
            <person name="Daniel R."/>
        </authorList>
    </citation>
    <scope>NUCLEOTIDE SEQUENCE [LARGE SCALE GENOMIC DNA]</scope>
    <source>
        <strain evidence="9 10">DSM 6911</strain>
    </source>
</reference>
<dbReference type="HAMAP" id="MF_01894">
    <property type="entry name" value="Smc_prok"/>
    <property type="match status" value="1"/>
</dbReference>
<evidence type="ECO:0000259" key="8">
    <source>
        <dbReference type="SMART" id="SM00968"/>
    </source>
</evidence>
<comment type="domain">
    <text evidence="7">Contains large globular domains required for ATP hydrolysis at each terminus and a third globular domain forming a flexible hinge near the middle of the molecule. These domains are separated by coiled-coil structures.</text>
</comment>
<feature type="coiled-coil region" evidence="7">
    <location>
        <begin position="683"/>
        <end position="738"/>
    </location>
</feature>
<feature type="domain" description="SMC hinge" evidence="8">
    <location>
        <begin position="525"/>
        <end position="642"/>
    </location>
</feature>
<evidence type="ECO:0000256" key="1">
    <source>
        <dbReference type="ARBA" id="ARBA00004496"/>
    </source>
</evidence>
<evidence type="ECO:0000313" key="9">
    <source>
        <dbReference type="EMBL" id="OLS01734.1"/>
    </source>
</evidence>